<keyword evidence="1" id="KW-1133">Transmembrane helix</keyword>
<evidence type="ECO:0000256" key="1">
    <source>
        <dbReference type="SAM" id="Phobius"/>
    </source>
</evidence>
<keyword evidence="1" id="KW-0472">Membrane</keyword>
<gene>
    <name evidence="2" type="ORF">HELGO_WM26492</name>
</gene>
<dbReference type="EMBL" id="CACVAQ010000533">
    <property type="protein sequence ID" value="CAA6830078.1"/>
    <property type="molecule type" value="Genomic_DNA"/>
</dbReference>
<protein>
    <submittedName>
        <fullName evidence="2">Uncharacterized protein</fullName>
    </submittedName>
</protein>
<name>A0A6S6UDZ1_9BACT</name>
<feature type="transmembrane region" description="Helical" evidence="1">
    <location>
        <begin position="52"/>
        <end position="72"/>
    </location>
</feature>
<accession>A0A6S6UDZ1</accession>
<sequence>FSVNYFCPSTYYFSPIKVSPQKHQILQRLFLILITHVTQDFFYLLLKPIVTYLSYVLMFNFAGLIFNAPCTIKHSTFNIKHSKLRIG</sequence>
<proteinExistence type="predicted"/>
<keyword evidence="1" id="KW-0812">Transmembrane</keyword>
<organism evidence="2">
    <name type="scientific">uncultured Aureispira sp</name>
    <dbReference type="NCBI Taxonomy" id="1331704"/>
    <lineage>
        <taxon>Bacteria</taxon>
        <taxon>Pseudomonadati</taxon>
        <taxon>Bacteroidota</taxon>
        <taxon>Saprospiria</taxon>
        <taxon>Saprospirales</taxon>
        <taxon>Saprospiraceae</taxon>
        <taxon>Aureispira</taxon>
        <taxon>environmental samples</taxon>
    </lineage>
</organism>
<reference evidence="2" key="1">
    <citation type="submission" date="2020-01" db="EMBL/GenBank/DDBJ databases">
        <authorList>
            <person name="Meier V. D."/>
            <person name="Meier V D."/>
        </authorList>
    </citation>
    <scope>NUCLEOTIDE SEQUENCE</scope>
    <source>
        <strain evidence="2">HLG_WM_MAG_10</strain>
    </source>
</reference>
<evidence type="ECO:0000313" key="2">
    <source>
        <dbReference type="EMBL" id="CAA6830078.1"/>
    </source>
</evidence>
<dbReference type="AlphaFoldDB" id="A0A6S6UDZ1"/>
<feature type="non-terminal residue" evidence="2">
    <location>
        <position position="1"/>
    </location>
</feature>